<evidence type="ECO:0000256" key="1">
    <source>
        <dbReference type="ARBA" id="ARBA00004123"/>
    </source>
</evidence>
<dbReference type="Pfam" id="PF00249">
    <property type="entry name" value="Myb_DNA-binding"/>
    <property type="match status" value="1"/>
</dbReference>
<dbReference type="GO" id="GO:0010468">
    <property type="term" value="P:regulation of gene expression"/>
    <property type="evidence" value="ECO:0007669"/>
    <property type="project" value="UniProtKB-ARBA"/>
</dbReference>
<dbReference type="PANTHER" id="PTHR44042:SF15">
    <property type="entry name" value="DUPLICATED HOMEODOMAIN-LIKE SUPERFAMILY PROTEIN"/>
    <property type="match status" value="1"/>
</dbReference>
<dbReference type="Gene3D" id="1.10.10.60">
    <property type="entry name" value="Homeodomain-like"/>
    <property type="match status" value="2"/>
</dbReference>
<evidence type="ECO:0000256" key="6">
    <source>
        <dbReference type="SAM" id="MobiDB-lite"/>
    </source>
</evidence>
<dbReference type="PROSITE" id="PS51294">
    <property type="entry name" value="HTH_MYB"/>
    <property type="match status" value="1"/>
</dbReference>
<proteinExistence type="predicted"/>
<dbReference type="KEGG" id="rarg:115755748"/>
<dbReference type="PANTHER" id="PTHR44042">
    <property type="entry name" value="DUPLICATED HOMEODOMAIN-LIKE SUPERFAMILY PROTEIN-RELATED"/>
    <property type="match status" value="1"/>
</dbReference>
<keyword evidence="4" id="KW-0804">Transcription</keyword>
<feature type="domain" description="Myb-like" evidence="7">
    <location>
        <begin position="100"/>
        <end position="152"/>
    </location>
</feature>
<feature type="domain" description="SANT" evidence="8">
    <location>
        <begin position="103"/>
        <end position="156"/>
    </location>
</feature>
<dbReference type="PROSITE" id="PS50090">
    <property type="entry name" value="MYB_LIKE"/>
    <property type="match status" value="1"/>
</dbReference>
<dbReference type="GeneID" id="115755748"/>
<dbReference type="SUPFAM" id="SSF46689">
    <property type="entry name" value="Homeodomain-like"/>
    <property type="match status" value="2"/>
</dbReference>
<dbReference type="RefSeq" id="XP_030551139.1">
    <property type="nucleotide sequence ID" value="XM_030695279.2"/>
</dbReference>
<keyword evidence="5" id="KW-0539">Nucleus</keyword>
<dbReference type="InterPro" id="IPR017930">
    <property type="entry name" value="Myb_dom"/>
</dbReference>
<keyword evidence="3" id="KW-0238">DNA-binding</keyword>
<dbReference type="PROSITE" id="PS51293">
    <property type="entry name" value="SANT"/>
    <property type="match status" value="1"/>
</dbReference>
<name>A0A8B8QV82_9MYRT</name>
<dbReference type="GO" id="GO:0003677">
    <property type="term" value="F:DNA binding"/>
    <property type="evidence" value="ECO:0007669"/>
    <property type="project" value="UniProtKB-KW"/>
</dbReference>
<evidence type="ECO:0000259" key="9">
    <source>
        <dbReference type="PROSITE" id="PS51294"/>
    </source>
</evidence>
<feature type="domain" description="HTH myb-type" evidence="9">
    <location>
        <begin position="100"/>
        <end position="156"/>
    </location>
</feature>
<dbReference type="InterPro" id="IPR001005">
    <property type="entry name" value="SANT/Myb"/>
</dbReference>
<evidence type="ECO:0000313" key="10">
    <source>
        <dbReference type="Proteomes" id="UP000827889"/>
    </source>
</evidence>
<keyword evidence="10" id="KW-1185">Reference proteome</keyword>
<keyword evidence="2" id="KW-0805">Transcription regulation</keyword>
<dbReference type="OrthoDB" id="118550at2759"/>
<sequence length="241" mass="27636">MYRQPASAQEAARPPAEWSRYEDKLFEHALVAVPEDSPHRWQLIGDRLNRPASEVFEHYQRLVEDIDAIESGLVEPPSYSDDPAGCRQIDFETKPRFKEAEKKKGNPWTENEHRLFLRGLQIYGKGDWRSISRHYVHTRTPTQVASHAQKFYMRQMSMGKKERKRTSIHDITTVDTPPVPASVNESFNPSQAGNAQDDPSYDFPQASNFQQMQPLQPAPFMNQLPEQGGGLTGYGNLNYFL</sequence>
<evidence type="ECO:0000256" key="2">
    <source>
        <dbReference type="ARBA" id="ARBA00023015"/>
    </source>
</evidence>
<dbReference type="NCBIfam" id="TIGR01557">
    <property type="entry name" value="myb_SHAQKYF"/>
    <property type="match status" value="1"/>
</dbReference>
<evidence type="ECO:0000256" key="3">
    <source>
        <dbReference type="ARBA" id="ARBA00023125"/>
    </source>
</evidence>
<comment type="subcellular location">
    <subcellularLocation>
        <location evidence="1">Nucleus</location>
    </subcellularLocation>
</comment>
<gene>
    <name evidence="11" type="primary">LOC115755748</name>
</gene>
<dbReference type="InterPro" id="IPR006447">
    <property type="entry name" value="Myb_dom_plants"/>
</dbReference>
<feature type="region of interest" description="Disordered" evidence="6">
    <location>
        <begin position="172"/>
        <end position="206"/>
    </location>
</feature>
<evidence type="ECO:0000256" key="4">
    <source>
        <dbReference type="ARBA" id="ARBA00023163"/>
    </source>
</evidence>
<evidence type="ECO:0000259" key="7">
    <source>
        <dbReference type="PROSITE" id="PS50090"/>
    </source>
</evidence>
<dbReference type="InterPro" id="IPR009057">
    <property type="entry name" value="Homeodomain-like_sf"/>
</dbReference>
<reference evidence="11" key="1">
    <citation type="submission" date="2025-08" db="UniProtKB">
        <authorList>
            <consortium name="RefSeq"/>
        </authorList>
    </citation>
    <scope>IDENTIFICATION</scope>
    <source>
        <tissue evidence="11">Leaf</tissue>
    </source>
</reference>
<dbReference type="FunFam" id="1.10.10.60:FF:000009">
    <property type="entry name" value="transcription factor MYB1R1"/>
    <property type="match status" value="1"/>
</dbReference>
<evidence type="ECO:0000313" key="11">
    <source>
        <dbReference type="RefSeq" id="XP_030551139.1"/>
    </source>
</evidence>
<dbReference type="AlphaFoldDB" id="A0A8B8QV82"/>
<dbReference type="Proteomes" id="UP000827889">
    <property type="component" value="Chromosome 8"/>
</dbReference>
<dbReference type="SMART" id="SM00717">
    <property type="entry name" value="SANT"/>
    <property type="match status" value="2"/>
</dbReference>
<organism evidence="10 11">
    <name type="scientific">Rhodamnia argentea</name>
    <dbReference type="NCBI Taxonomy" id="178133"/>
    <lineage>
        <taxon>Eukaryota</taxon>
        <taxon>Viridiplantae</taxon>
        <taxon>Streptophyta</taxon>
        <taxon>Embryophyta</taxon>
        <taxon>Tracheophyta</taxon>
        <taxon>Spermatophyta</taxon>
        <taxon>Magnoliopsida</taxon>
        <taxon>eudicotyledons</taxon>
        <taxon>Gunneridae</taxon>
        <taxon>Pentapetalae</taxon>
        <taxon>rosids</taxon>
        <taxon>malvids</taxon>
        <taxon>Myrtales</taxon>
        <taxon>Myrtaceae</taxon>
        <taxon>Myrtoideae</taxon>
        <taxon>Myrteae</taxon>
        <taxon>Australasian group</taxon>
        <taxon>Rhodamnia</taxon>
    </lineage>
</organism>
<dbReference type="GO" id="GO:0005634">
    <property type="term" value="C:nucleus"/>
    <property type="evidence" value="ECO:0007669"/>
    <property type="project" value="UniProtKB-SubCell"/>
</dbReference>
<protein>
    <submittedName>
        <fullName evidence="11">Transcription factor DIVARICATA</fullName>
    </submittedName>
</protein>
<evidence type="ECO:0000256" key="5">
    <source>
        <dbReference type="ARBA" id="ARBA00023242"/>
    </source>
</evidence>
<evidence type="ECO:0000259" key="8">
    <source>
        <dbReference type="PROSITE" id="PS51293"/>
    </source>
</evidence>
<accession>A0A8B8QV82</accession>
<feature type="compositionally biased region" description="Polar residues" evidence="6">
    <location>
        <begin position="183"/>
        <end position="194"/>
    </location>
</feature>
<dbReference type="InterPro" id="IPR017884">
    <property type="entry name" value="SANT_dom"/>
</dbReference>
<dbReference type="CDD" id="cd00167">
    <property type="entry name" value="SANT"/>
    <property type="match status" value="1"/>
</dbReference>